<evidence type="ECO:0000256" key="2">
    <source>
        <dbReference type="ARBA" id="ARBA00005745"/>
    </source>
</evidence>
<evidence type="ECO:0000256" key="1">
    <source>
        <dbReference type="ARBA" id="ARBA00004429"/>
    </source>
</evidence>
<feature type="transmembrane region" description="Helical" evidence="8">
    <location>
        <begin position="223"/>
        <end position="242"/>
    </location>
</feature>
<evidence type="ECO:0000256" key="3">
    <source>
        <dbReference type="ARBA" id="ARBA00022475"/>
    </source>
</evidence>
<feature type="transmembrane region" description="Helical" evidence="8">
    <location>
        <begin position="377"/>
        <end position="397"/>
    </location>
</feature>
<dbReference type="InterPro" id="IPR003004">
    <property type="entry name" value="GspF/PilC"/>
</dbReference>
<evidence type="ECO:0000313" key="11">
    <source>
        <dbReference type="Proteomes" id="UP000233414"/>
    </source>
</evidence>
<feature type="transmembrane region" description="Helical" evidence="8">
    <location>
        <begin position="170"/>
        <end position="192"/>
    </location>
</feature>
<dbReference type="PRINTS" id="PR00812">
    <property type="entry name" value="BCTERIALGSPF"/>
</dbReference>
<evidence type="ECO:0000256" key="5">
    <source>
        <dbReference type="ARBA" id="ARBA00022692"/>
    </source>
</evidence>
<dbReference type="EMBL" id="PGYQ01000003">
    <property type="protein sequence ID" value="PKL72502.1"/>
    <property type="molecule type" value="Genomic_DNA"/>
</dbReference>
<keyword evidence="4" id="KW-0997">Cell inner membrane</keyword>
<comment type="similarity">
    <text evidence="2">Belongs to the GSP F family.</text>
</comment>
<comment type="caution">
    <text evidence="10">The sequence shown here is derived from an EMBL/GenBank/DDBJ whole genome shotgun (WGS) entry which is preliminary data.</text>
</comment>
<sequence length="403" mass="44579">MLFQYRAKTLQEEIKEGTIEAPNEKMASDILAENNLIILSLTEKEKQSVFKKDFEIPFLNKVKSKDIVIFSRQLAVMITVGLPIVQALKILVKQAPSVAFKTILSQIADDVNGGEKFSQALGKHPKIFSNFFINMIRSGETSGQLEQALNYLADQEEKNYDLASKIKGAMIYPVFVVGGLILVGIVMMIFVVPKLTEVIVQSGAKIPLPTQILIFTSNILSHYWWLLGIIVVGVVFGINSYIHTLAGREQWDFLKLKLPVFGGLSQKIYLVRFSQGLASLIVGGIPLSQGLKIIADLIGNVIYKDLILKTLKEIEDGHSITTVFEQSKVVPSLVTQMMSVGEKTGRLDNVLNKIAEFYSREINNTVSNLTALIEPMVILLLGGAVGIMVAAIIMPMYNVTTQF</sequence>
<reference evidence="10 11" key="1">
    <citation type="journal article" date="2017" name="ISME J.">
        <title>Potential for microbial H2 and metal transformations associated with novel bacteria and archaea in deep terrestrial subsurface sediments.</title>
        <authorList>
            <person name="Hernsdorf A.W."/>
            <person name="Amano Y."/>
            <person name="Miyakawa K."/>
            <person name="Ise K."/>
            <person name="Suzuki Y."/>
            <person name="Anantharaman K."/>
            <person name="Probst A."/>
            <person name="Burstein D."/>
            <person name="Thomas B.C."/>
            <person name="Banfield J.F."/>
        </authorList>
    </citation>
    <scope>NUCLEOTIDE SEQUENCE [LARGE SCALE GENOMIC DNA]</scope>
    <source>
        <strain evidence="10">HGW-Kuenenbacteria-1</strain>
    </source>
</reference>
<proteinExistence type="inferred from homology"/>
<dbReference type="GO" id="GO:0015628">
    <property type="term" value="P:protein secretion by the type II secretion system"/>
    <property type="evidence" value="ECO:0007669"/>
    <property type="project" value="TreeGrafter"/>
</dbReference>
<dbReference type="PANTHER" id="PTHR30012">
    <property type="entry name" value="GENERAL SECRETION PATHWAY PROTEIN"/>
    <property type="match status" value="1"/>
</dbReference>
<dbReference type="Pfam" id="PF00482">
    <property type="entry name" value="T2SSF"/>
    <property type="match status" value="2"/>
</dbReference>
<dbReference type="FunFam" id="1.20.81.30:FF:000001">
    <property type="entry name" value="Type II secretion system protein F"/>
    <property type="match status" value="2"/>
</dbReference>
<feature type="domain" description="Type II secretion system protein GspF" evidence="9">
    <location>
        <begin position="70"/>
        <end position="193"/>
    </location>
</feature>
<dbReference type="InterPro" id="IPR018076">
    <property type="entry name" value="T2SS_GspF_dom"/>
</dbReference>
<dbReference type="Gene3D" id="1.20.81.30">
    <property type="entry name" value="Type II secretion system (T2SS), domain F"/>
    <property type="match status" value="2"/>
</dbReference>
<evidence type="ECO:0000256" key="6">
    <source>
        <dbReference type="ARBA" id="ARBA00022989"/>
    </source>
</evidence>
<evidence type="ECO:0000256" key="4">
    <source>
        <dbReference type="ARBA" id="ARBA00022519"/>
    </source>
</evidence>
<dbReference type="Proteomes" id="UP000233414">
    <property type="component" value="Unassembled WGS sequence"/>
</dbReference>
<keyword evidence="3" id="KW-1003">Cell membrane</keyword>
<evidence type="ECO:0000256" key="7">
    <source>
        <dbReference type="ARBA" id="ARBA00023136"/>
    </source>
</evidence>
<comment type="subcellular location">
    <subcellularLocation>
        <location evidence="1">Cell inner membrane</location>
        <topology evidence="1">Multi-pass membrane protein</topology>
    </subcellularLocation>
</comment>
<gene>
    <name evidence="10" type="ORF">CVV26_01275</name>
</gene>
<organism evidence="10 11">
    <name type="scientific">Candidatus Kuenenbacteria bacterium HGW-Kuenenbacteria-1</name>
    <dbReference type="NCBI Taxonomy" id="2013812"/>
    <lineage>
        <taxon>Bacteria</taxon>
        <taxon>Candidatus Kueneniibacteriota</taxon>
    </lineage>
</organism>
<protein>
    <submittedName>
        <fullName evidence="10">Phytochrome sensor protein</fullName>
    </submittedName>
</protein>
<name>A0A2N1UNX7_9BACT</name>
<feature type="domain" description="Type II secretion system protein GspF" evidence="9">
    <location>
        <begin position="273"/>
        <end position="395"/>
    </location>
</feature>
<dbReference type="GO" id="GO:0005886">
    <property type="term" value="C:plasma membrane"/>
    <property type="evidence" value="ECO:0007669"/>
    <property type="project" value="UniProtKB-SubCell"/>
</dbReference>
<accession>A0A2N1UNX7</accession>
<dbReference type="AlphaFoldDB" id="A0A2N1UNX7"/>
<keyword evidence="6 8" id="KW-1133">Transmembrane helix</keyword>
<dbReference type="InterPro" id="IPR042094">
    <property type="entry name" value="T2SS_GspF_sf"/>
</dbReference>
<evidence type="ECO:0000256" key="8">
    <source>
        <dbReference type="SAM" id="Phobius"/>
    </source>
</evidence>
<evidence type="ECO:0000313" key="10">
    <source>
        <dbReference type="EMBL" id="PKL72502.1"/>
    </source>
</evidence>
<keyword evidence="5 8" id="KW-0812">Transmembrane</keyword>
<keyword evidence="7 8" id="KW-0472">Membrane</keyword>
<evidence type="ECO:0000259" key="9">
    <source>
        <dbReference type="Pfam" id="PF00482"/>
    </source>
</evidence>
<dbReference type="PANTHER" id="PTHR30012:SF0">
    <property type="entry name" value="TYPE II SECRETION SYSTEM PROTEIN F-RELATED"/>
    <property type="match status" value="1"/>
</dbReference>